<dbReference type="Gene3D" id="3.30.40.10">
    <property type="entry name" value="Zinc/RING finger domain, C3HC4 (zinc finger)"/>
    <property type="match status" value="1"/>
</dbReference>
<evidence type="ECO:0000313" key="7">
    <source>
        <dbReference type="Proteomes" id="UP001165740"/>
    </source>
</evidence>
<dbReference type="GeneID" id="129926016"/>
<evidence type="ECO:0000313" key="9">
    <source>
        <dbReference type="RefSeq" id="XP_055883729.1"/>
    </source>
</evidence>
<dbReference type="PANTHER" id="PTHR47526">
    <property type="entry name" value="ATP-DEPENDENT DNA HELICASE"/>
    <property type="match status" value="1"/>
</dbReference>
<dbReference type="RefSeq" id="XP_055874597.1">
    <property type="nucleotide sequence ID" value="XM_056018622.1"/>
</dbReference>
<evidence type="ECO:0000256" key="4">
    <source>
        <dbReference type="PROSITE-ProRule" id="PRU00325"/>
    </source>
</evidence>
<sequence>MDESSKERYLKKISEINNIDPYTLKASQCIKDNDLLPSLCYPDLFTYLVLQQSAYTKDEFKAYKSLAAYNQFLDGWVQEVMAFKPHNCLNTVVLAKVLHSQRLAERVLQPWIVINQEGIIVSAHCSCIAGLGESCTHVAATLFMLEANTRLKESKTVTGVSSYWMIPSGLKKVLPTKISEIDFTSSKTKKVKFDTLVDNTTSKNTNSKAIKSKETIKLTSHSFNTFIESLHNDSCNSATLSVLPHYQESFLNKVKYPVQIISFRNENYCNVTFNQLMDYCQTIDINFSDEEAKRVEKATRGQSDSKLWFSMREGRITASKVYDVCHTSIKKPSITCLNSIISYQGCKATKAMQYGTENEKNAKLEYIANMQNHINFKLKQCGLFIHSSYPFLGASPDAIVKCSCCGKGCVEIKCPLSLSTGCKQISDLLGEANFCLDTVNETIQLKRHHRYYYQVQTQIFISCSEFCDFVVWSPFEFFKERIIPDHELWCKILGTSKNFFMNCVLPEVVGLYFTRNKEIEPPTKTKHDDNILLDRSNTLASATPIWCICKGKDEGKMIKCDNSQCSIKWFHFECIHLKRAPKGKWFCSECKTLPDCVIKRKKAKSIVNLNDK</sequence>
<dbReference type="InterPro" id="IPR019787">
    <property type="entry name" value="Znf_PHD-finger"/>
</dbReference>
<dbReference type="Gene3D" id="3.90.320.10">
    <property type="match status" value="1"/>
</dbReference>
<feature type="domain" description="PHD-type" evidence="5">
    <location>
        <begin position="544"/>
        <end position="593"/>
    </location>
</feature>
<accession>A0A9W3A9A2</accession>
<dbReference type="InterPro" id="IPR011011">
    <property type="entry name" value="Znf_FYVE_PHD"/>
</dbReference>
<proteinExistence type="predicted"/>
<dbReference type="SUPFAM" id="SSF52980">
    <property type="entry name" value="Restriction endonuclease-like"/>
    <property type="match status" value="1"/>
</dbReference>
<reference evidence="8 9" key="1">
    <citation type="submission" date="2025-04" db="UniProtKB">
        <authorList>
            <consortium name="RefSeq"/>
        </authorList>
    </citation>
    <scope>IDENTIFICATION</scope>
</reference>
<dbReference type="InterPro" id="IPR013083">
    <property type="entry name" value="Znf_RING/FYVE/PHD"/>
</dbReference>
<dbReference type="SUPFAM" id="SSF57903">
    <property type="entry name" value="FYVE/PHD zinc finger"/>
    <property type="match status" value="1"/>
</dbReference>
<dbReference type="InterPro" id="IPR011335">
    <property type="entry name" value="Restrct_endonuc-II-like"/>
</dbReference>
<dbReference type="OMA" id="PAYWILP"/>
<keyword evidence="7" id="KW-1185">Reference proteome</keyword>
<dbReference type="GO" id="GO:0006281">
    <property type="term" value="P:DNA repair"/>
    <property type="evidence" value="ECO:0007669"/>
    <property type="project" value="UniProtKB-ARBA"/>
</dbReference>
<dbReference type="InterPro" id="IPR011604">
    <property type="entry name" value="PDDEXK-like_dom_sf"/>
</dbReference>
<evidence type="ECO:0000259" key="6">
    <source>
        <dbReference type="PROSITE" id="PS50966"/>
    </source>
</evidence>
<dbReference type="InterPro" id="IPR007527">
    <property type="entry name" value="Znf_SWIM"/>
</dbReference>
<dbReference type="Proteomes" id="UP001165740">
    <property type="component" value="Chromosome 4"/>
</dbReference>
<dbReference type="Pfam" id="PF09588">
    <property type="entry name" value="YqaJ"/>
    <property type="match status" value="1"/>
</dbReference>
<dbReference type="PROSITE" id="PS01359">
    <property type="entry name" value="ZF_PHD_1"/>
    <property type="match status" value="1"/>
</dbReference>
<keyword evidence="3" id="KW-0862">Zinc</keyword>
<dbReference type="AlphaFoldDB" id="A0A9W3A9A2"/>
<dbReference type="OrthoDB" id="7753208at2759"/>
<dbReference type="RefSeq" id="XP_055883729.1">
    <property type="nucleotide sequence ID" value="XM_056027754.1"/>
</dbReference>
<dbReference type="PROSITE" id="PS50016">
    <property type="entry name" value="ZF_PHD_2"/>
    <property type="match status" value="1"/>
</dbReference>
<keyword evidence="2 4" id="KW-0863">Zinc-finger</keyword>
<gene>
    <name evidence="9" type="primary">LOC129926016</name>
    <name evidence="8" type="synonym">LOC129924402</name>
</gene>
<dbReference type="GO" id="GO:0008270">
    <property type="term" value="F:zinc ion binding"/>
    <property type="evidence" value="ECO:0007669"/>
    <property type="project" value="UniProtKB-KW"/>
</dbReference>
<evidence type="ECO:0000256" key="3">
    <source>
        <dbReference type="ARBA" id="ARBA00022833"/>
    </source>
</evidence>
<name>A0A9W3A9A2_BIOGL</name>
<dbReference type="InterPro" id="IPR019080">
    <property type="entry name" value="YqaJ_viral_recombinase"/>
</dbReference>
<protein>
    <submittedName>
        <fullName evidence="8">Uncharacterized protein LOC129924402</fullName>
    </submittedName>
    <submittedName>
        <fullName evidence="9">Uncharacterized protein LOC129926016</fullName>
    </submittedName>
</protein>
<dbReference type="InterPro" id="IPR019786">
    <property type="entry name" value="Zinc_finger_PHD-type_CS"/>
</dbReference>
<evidence type="ECO:0000259" key="5">
    <source>
        <dbReference type="PROSITE" id="PS50016"/>
    </source>
</evidence>
<evidence type="ECO:0000313" key="8">
    <source>
        <dbReference type="RefSeq" id="XP_055874597.1"/>
    </source>
</evidence>
<dbReference type="Proteomes" id="UP001165740">
    <property type="component" value="Chromosome 2"/>
</dbReference>
<dbReference type="PANTHER" id="PTHR47526:SF4">
    <property type="entry name" value="SWIM-TYPE DOMAIN-CONTAINING PROTEIN"/>
    <property type="match status" value="1"/>
</dbReference>
<dbReference type="InterPro" id="IPR001965">
    <property type="entry name" value="Znf_PHD"/>
</dbReference>
<evidence type="ECO:0000256" key="1">
    <source>
        <dbReference type="ARBA" id="ARBA00022723"/>
    </source>
</evidence>
<keyword evidence="1" id="KW-0479">Metal-binding</keyword>
<dbReference type="SMART" id="SM00249">
    <property type="entry name" value="PHD"/>
    <property type="match status" value="1"/>
</dbReference>
<dbReference type="CDD" id="cd15505">
    <property type="entry name" value="PHD_ING"/>
    <property type="match status" value="1"/>
</dbReference>
<organism evidence="7 9">
    <name type="scientific">Biomphalaria glabrata</name>
    <name type="common">Bloodfluke planorb</name>
    <name type="synonym">Freshwater snail</name>
    <dbReference type="NCBI Taxonomy" id="6526"/>
    <lineage>
        <taxon>Eukaryota</taxon>
        <taxon>Metazoa</taxon>
        <taxon>Spiralia</taxon>
        <taxon>Lophotrochozoa</taxon>
        <taxon>Mollusca</taxon>
        <taxon>Gastropoda</taxon>
        <taxon>Heterobranchia</taxon>
        <taxon>Euthyneura</taxon>
        <taxon>Panpulmonata</taxon>
        <taxon>Hygrophila</taxon>
        <taxon>Lymnaeoidea</taxon>
        <taxon>Planorbidae</taxon>
        <taxon>Biomphalaria</taxon>
    </lineage>
</organism>
<evidence type="ECO:0000256" key="2">
    <source>
        <dbReference type="ARBA" id="ARBA00022771"/>
    </source>
</evidence>
<feature type="domain" description="SWIM-type" evidence="6">
    <location>
        <begin position="110"/>
        <end position="146"/>
    </location>
</feature>
<dbReference type="CDD" id="cd22343">
    <property type="entry name" value="PDDEXK_lambda_exonuclease-like"/>
    <property type="match status" value="1"/>
</dbReference>
<dbReference type="PROSITE" id="PS50966">
    <property type="entry name" value="ZF_SWIM"/>
    <property type="match status" value="1"/>
</dbReference>